<name>A0A0A9ERQ4_ARUDO</name>
<proteinExistence type="predicted"/>
<evidence type="ECO:0000313" key="1">
    <source>
        <dbReference type="EMBL" id="JAE02787.1"/>
    </source>
</evidence>
<dbReference type="AlphaFoldDB" id="A0A0A9ERQ4"/>
<dbReference type="EMBL" id="GBRH01195109">
    <property type="protein sequence ID" value="JAE02787.1"/>
    <property type="molecule type" value="Transcribed_RNA"/>
</dbReference>
<organism evidence="1">
    <name type="scientific">Arundo donax</name>
    <name type="common">Giant reed</name>
    <name type="synonym">Donax arundinaceus</name>
    <dbReference type="NCBI Taxonomy" id="35708"/>
    <lineage>
        <taxon>Eukaryota</taxon>
        <taxon>Viridiplantae</taxon>
        <taxon>Streptophyta</taxon>
        <taxon>Embryophyta</taxon>
        <taxon>Tracheophyta</taxon>
        <taxon>Spermatophyta</taxon>
        <taxon>Magnoliopsida</taxon>
        <taxon>Liliopsida</taxon>
        <taxon>Poales</taxon>
        <taxon>Poaceae</taxon>
        <taxon>PACMAD clade</taxon>
        <taxon>Arundinoideae</taxon>
        <taxon>Arundineae</taxon>
        <taxon>Arundo</taxon>
    </lineage>
</organism>
<reference evidence="1" key="1">
    <citation type="submission" date="2014-09" db="EMBL/GenBank/DDBJ databases">
        <authorList>
            <person name="Magalhaes I.L.F."/>
            <person name="Oliveira U."/>
            <person name="Santos F.R."/>
            <person name="Vidigal T.H.D.A."/>
            <person name="Brescovit A.D."/>
            <person name="Santos A.J."/>
        </authorList>
    </citation>
    <scope>NUCLEOTIDE SEQUENCE</scope>
    <source>
        <tissue evidence="1">Shoot tissue taken approximately 20 cm above the soil surface</tissue>
    </source>
</reference>
<protein>
    <submittedName>
        <fullName evidence="1">Uncharacterized protein</fullName>
    </submittedName>
</protein>
<sequence length="85" mass="9954">MRRLQGPGPRSTQWADAYCTEQCCPYKDHCDIVRIKSDWFRGLWWCPRDQMAVLLILASQNKVYLCTVVSKLDNLCSVSKLWFIP</sequence>
<reference evidence="1" key="2">
    <citation type="journal article" date="2015" name="Data Brief">
        <title>Shoot transcriptome of the giant reed, Arundo donax.</title>
        <authorList>
            <person name="Barrero R.A."/>
            <person name="Guerrero F.D."/>
            <person name="Moolhuijzen P."/>
            <person name="Goolsby J.A."/>
            <person name="Tidwell J."/>
            <person name="Bellgard S.E."/>
            <person name="Bellgard M.I."/>
        </authorList>
    </citation>
    <scope>NUCLEOTIDE SEQUENCE</scope>
    <source>
        <tissue evidence="1">Shoot tissue taken approximately 20 cm above the soil surface</tissue>
    </source>
</reference>
<accession>A0A0A9ERQ4</accession>